<dbReference type="EMBL" id="JAWWNJ010000017">
    <property type="protein sequence ID" value="KAK7038083.1"/>
    <property type="molecule type" value="Genomic_DNA"/>
</dbReference>
<gene>
    <name evidence="2" type="ORF">R3P38DRAFT_2770406</name>
</gene>
<evidence type="ECO:0000313" key="3">
    <source>
        <dbReference type="Proteomes" id="UP001362999"/>
    </source>
</evidence>
<protein>
    <submittedName>
        <fullName evidence="2">Uncharacterized protein</fullName>
    </submittedName>
</protein>
<proteinExistence type="predicted"/>
<feature type="compositionally biased region" description="Low complexity" evidence="1">
    <location>
        <begin position="78"/>
        <end position="92"/>
    </location>
</feature>
<evidence type="ECO:0000256" key="1">
    <source>
        <dbReference type="SAM" id="MobiDB-lite"/>
    </source>
</evidence>
<accession>A0AAW0CH69</accession>
<dbReference type="AlphaFoldDB" id="A0AAW0CH69"/>
<feature type="compositionally biased region" description="Basic and acidic residues" evidence="1">
    <location>
        <begin position="170"/>
        <end position="182"/>
    </location>
</feature>
<comment type="caution">
    <text evidence="2">The sequence shown here is derived from an EMBL/GenBank/DDBJ whole genome shotgun (WGS) entry which is preliminary data.</text>
</comment>
<sequence>MRIRWFDSGLTAKEAPDKFVAEAQSVKNSFHVADFERRPHLTRQQQHVLGASATVETRGPGQTESKSSEGIKAPPYVRTQSSRSCSVSSRGTTSREDKGQSNEVKVSGAKKNEGGSGGCDWAKKIVTKRNVYENGSRPLNHERGHEVNPWLMGGDVKSNLPRKSVSTAETKPKFERKRSDTEHEGSWMRVGLKDLKVELRLSMRVDESGGLLTASVVQIESDAVTVVTRRCPPEIELGIPSAMERATNAWRTVVHQRKTRKISHLTALGQVFGVSTLEISTLQNSTLPSR</sequence>
<evidence type="ECO:0000313" key="2">
    <source>
        <dbReference type="EMBL" id="KAK7038083.1"/>
    </source>
</evidence>
<feature type="region of interest" description="Disordered" evidence="1">
    <location>
        <begin position="135"/>
        <end position="182"/>
    </location>
</feature>
<dbReference type="Proteomes" id="UP001362999">
    <property type="component" value="Unassembled WGS sequence"/>
</dbReference>
<feature type="region of interest" description="Disordered" evidence="1">
    <location>
        <begin position="37"/>
        <end position="120"/>
    </location>
</feature>
<reference evidence="2 3" key="1">
    <citation type="journal article" date="2024" name="J Genomics">
        <title>Draft genome sequencing and assembly of Favolaschia claudopus CIRM-BRFM 2984 isolated from oak limbs.</title>
        <authorList>
            <person name="Navarro D."/>
            <person name="Drula E."/>
            <person name="Chaduli D."/>
            <person name="Cazenave R."/>
            <person name="Ahrendt S."/>
            <person name="Wang J."/>
            <person name="Lipzen A."/>
            <person name="Daum C."/>
            <person name="Barry K."/>
            <person name="Grigoriev I.V."/>
            <person name="Favel A."/>
            <person name="Rosso M.N."/>
            <person name="Martin F."/>
        </authorList>
    </citation>
    <scope>NUCLEOTIDE SEQUENCE [LARGE SCALE GENOMIC DNA]</scope>
    <source>
        <strain evidence="2 3">CIRM-BRFM 2984</strain>
    </source>
</reference>
<keyword evidence="3" id="KW-1185">Reference proteome</keyword>
<name>A0AAW0CH69_9AGAR</name>
<organism evidence="2 3">
    <name type="scientific">Favolaschia claudopus</name>
    <dbReference type="NCBI Taxonomy" id="2862362"/>
    <lineage>
        <taxon>Eukaryota</taxon>
        <taxon>Fungi</taxon>
        <taxon>Dikarya</taxon>
        <taxon>Basidiomycota</taxon>
        <taxon>Agaricomycotina</taxon>
        <taxon>Agaricomycetes</taxon>
        <taxon>Agaricomycetidae</taxon>
        <taxon>Agaricales</taxon>
        <taxon>Marasmiineae</taxon>
        <taxon>Mycenaceae</taxon>
        <taxon>Favolaschia</taxon>
    </lineage>
</organism>